<dbReference type="InterPro" id="IPR023393">
    <property type="entry name" value="START-like_dom_sf"/>
</dbReference>
<dbReference type="Gene3D" id="3.30.530.20">
    <property type="match status" value="1"/>
</dbReference>
<dbReference type="Pfam" id="PF10604">
    <property type="entry name" value="Polyketide_cyc2"/>
    <property type="match status" value="1"/>
</dbReference>
<dbReference type="InterPro" id="IPR019587">
    <property type="entry name" value="Polyketide_cyclase/dehydratase"/>
</dbReference>
<evidence type="ECO:0000313" key="3">
    <source>
        <dbReference type="Proteomes" id="UP000572680"/>
    </source>
</evidence>
<name>A0A7W3M0F3_ACTNM</name>
<evidence type="ECO:0000256" key="1">
    <source>
        <dbReference type="SAM" id="MobiDB-lite"/>
    </source>
</evidence>
<dbReference type="Proteomes" id="UP000572680">
    <property type="component" value="Unassembled WGS sequence"/>
</dbReference>
<dbReference type="EMBL" id="JACJIA010000026">
    <property type="protein sequence ID" value="MBA8957594.1"/>
    <property type="molecule type" value="Genomic_DNA"/>
</dbReference>
<reference evidence="2 3" key="1">
    <citation type="submission" date="2020-08" db="EMBL/GenBank/DDBJ databases">
        <title>Genomic Encyclopedia of Type Strains, Phase IV (KMG-IV): sequencing the most valuable type-strain genomes for metagenomic binning, comparative biology and taxonomic classification.</title>
        <authorList>
            <person name="Goeker M."/>
        </authorList>
    </citation>
    <scope>NUCLEOTIDE SEQUENCE [LARGE SCALE GENOMIC DNA]</scope>
    <source>
        <strain evidence="2 3">DSM 44197</strain>
    </source>
</reference>
<dbReference type="AlphaFoldDB" id="A0A7W3M0F3"/>
<keyword evidence="3" id="KW-1185">Reference proteome</keyword>
<sequence>MTDDPVIEESVLVHAPPDEVYAAVADLRRMGEWSPECFRIWVPGGVVRPGAAFVGFNRIGRRFWFTTCRVTTARPGEEFAFRVTLLGIPAARWGYRFEADGDGATRLTEYFLDLRRGFRGSRLWAALGDRYDRVPPGGREQHNRAGMRTTLERVKRAIESSPPGTR</sequence>
<feature type="region of interest" description="Disordered" evidence="1">
    <location>
        <begin position="135"/>
        <end position="166"/>
    </location>
</feature>
<comment type="caution">
    <text evidence="2">The sequence shown here is derived from an EMBL/GenBank/DDBJ whole genome shotgun (WGS) entry which is preliminary data.</text>
</comment>
<dbReference type="CDD" id="cd07812">
    <property type="entry name" value="SRPBCC"/>
    <property type="match status" value="1"/>
</dbReference>
<dbReference type="RefSeq" id="WP_182849400.1">
    <property type="nucleotide sequence ID" value="NZ_BAAALP010000067.1"/>
</dbReference>
<protein>
    <submittedName>
        <fullName evidence="2">Uncharacterized protein YndB with AHSA1/START domain</fullName>
    </submittedName>
</protein>
<gene>
    <name evidence="2" type="ORF">HNR61_009289</name>
</gene>
<evidence type="ECO:0000313" key="2">
    <source>
        <dbReference type="EMBL" id="MBA8957594.1"/>
    </source>
</evidence>
<proteinExistence type="predicted"/>
<dbReference type="SUPFAM" id="SSF55961">
    <property type="entry name" value="Bet v1-like"/>
    <property type="match status" value="1"/>
</dbReference>
<organism evidence="2 3">
    <name type="scientific">Actinomadura namibiensis</name>
    <dbReference type="NCBI Taxonomy" id="182080"/>
    <lineage>
        <taxon>Bacteria</taxon>
        <taxon>Bacillati</taxon>
        <taxon>Actinomycetota</taxon>
        <taxon>Actinomycetes</taxon>
        <taxon>Streptosporangiales</taxon>
        <taxon>Thermomonosporaceae</taxon>
        <taxon>Actinomadura</taxon>
    </lineage>
</organism>
<accession>A0A7W3M0F3</accession>